<reference evidence="3 4" key="1">
    <citation type="journal article" date="2023" name="Environ Microbiome">
        <title>A coral-associated actinobacterium mitigates coral bleaching under heat stress.</title>
        <authorList>
            <person name="Li J."/>
            <person name="Zou Y."/>
            <person name="Li Q."/>
            <person name="Zhang J."/>
            <person name="Bourne D.G."/>
            <person name="Lyu Y."/>
            <person name="Liu C."/>
            <person name="Zhang S."/>
        </authorList>
    </citation>
    <scope>NUCLEOTIDE SEQUENCE [LARGE SCALE GENOMIC DNA]</scope>
    <source>
        <strain evidence="3 4">SCSIO 13291</strain>
    </source>
</reference>
<organism evidence="3 4">
    <name type="scientific">Propioniciclava soli</name>
    <dbReference type="NCBI Taxonomy" id="2775081"/>
    <lineage>
        <taxon>Bacteria</taxon>
        <taxon>Bacillati</taxon>
        <taxon>Actinomycetota</taxon>
        <taxon>Actinomycetes</taxon>
        <taxon>Propionibacteriales</taxon>
        <taxon>Propionibacteriaceae</taxon>
        <taxon>Propioniciclava</taxon>
    </lineage>
</organism>
<feature type="signal peptide" evidence="2">
    <location>
        <begin position="1"/>
        <end position="27"/>
    </location>
</feature>
<evidence type="ECO:0000313" key="3">
    <source>
        <dbReference type="EMBL" id="WZW98979.1"/>
    </source>
</evidence>
<accession>A0ABZ3C861</accession>
<keyword evidence="2" id="KW-0732">Signal</keyword>
<evidence type="ECO:0000256" key="1">
    <source>
        <dbReference type="SAM" id="MobiDB-lite"/>
    </source>
</evidence>
<evidence type="ECO:0008006" key="5">
    <source>
        <dbReference type="Google" id="ProtNLM"/>
    </source>
</evidence>
<evidence type="ECO:0000313" key="4">
    <source>
        <dbReference type="Proteomes" id="UP001434337"/>
    </source>
</evidence>
<keyword evidence="4" id="KW-1185">Reference proteome</keyword>
<feature type="compositionally biased region" description="Pro residues" evidence="1">
    <location>
        <begin position="46"/>
        <end position="58"/>
    </location>
</feature>
<protein>
    <recommendedName>
        <fullName evidence="5">LppP/LprE family lipoprotein</fullName>
    </recommendedName>
</protein>
<feature type="chain" id="PRO_5046567736" description="LppP/LprE family lipoprotein" evidence="2">
    <location>
        <begin position="28"/>
        <end position="184"/>
    </location>
</feature>
<evidence type="ECO:0000256" key="2">
    <source>
        <dbReference type="SAM" id="SignalP"/>
    </source>
</evidence>
<dbReference type="Proteomes" id="UP001434337">
    <property type="component" value="Chromosome"/>
</dbReference>
<gene>
    <name evidence="3" type="ORF">PCC79_01845</name>
</gene>
<dbReference type="RefSeq" id="WP_342372837.1">
    <property type="nucleotide sequence ID" value="NZ_CP115965.1"/>
</dbReference>
<dbReference type="EMBL" id="CP115965">
    <property type="protein sequence ID" value="WZW98979.1"/>
    <property type="molecule type" value="Genomic_DNA"/>
</dbReference>
<feature type="region of interest" description="Disordered" evidence="1">
    <location>
        <begin position="23"/>
        <end position="87"/>
    </location>
</feature>
<sequence>MTPRAKPTTPFAVVLACGLALTGCASGEPSTTPAPDAPVTLAPDPGVSPDPTTSPTPDPTETAVRPEFTPMPDLTIAPDPGALPTAVPAGVTDDADVRQAVADEAARAGVPEDEVTVAGYADVTWRDGSLGCPQPGMMYTQALVPGRQLVLTVDGRPASYHAAAQGEFTYCATPVAPSADFGTR</sequence>
<name>A0ABZ3C861_9ACTN</name>
<proteinExistence type="predicted"/>
<dbReference type="PROSITE" id="PS51257">
    <property type="entry name" value="PROKAR_LIPOPROTEIN"/>
    <property type="match status" value="1"/>
</dbReference>